<keyword evidence="3" id="KW-1185">Reference proteome</keyword>
<proteinExistence type="predicted"/>
<dbReference type="AlphaFoldDB" id="A0A428PWQ4"/>
<dbReference type="Proteomes" id="UP000287972">
    <property type="component" value="Unassembled WGS sequence"/>
</dbReference>
<comment type="caution">
    <text evidence="2">The sequence shown here is derived from an EMBL/GenBank/DDBJ whole genome shotgun (WGS) entry which is preliminary data.</text>
</comment>
<name>A0A428PWQ4_9HYPO</name>
<feature type="region of interest" description="Disordered" evidence="1">
    <location>
        <begin position="1"/>
        <end position="24"/>
    </location>
</feature>
<dbReference type="EMBL" id="NKCL01000648">
    <property type="protein sequence ID" value="RSL57455.1"/>
    <property type="molecule type" value="Genomic_DNA"/>
</dbReference>
<evidence type="ECO:0000313" key="3">
    <source>
        <dbReference type="Proteomes" id="UP000287972"/>
    </source>
</evidence>
<evidence type="ECO:0000256" key="1">
    <source>
        <dbReference type="SAM" id="MobiDB-lite"/>
    </source>
</evidence>
<protein>
    <submittedName>
        <fullName evidence="2">Uncharacterized protein</fullName>
    </submittedName>
</protein>
<sequence length="84" mass="8794">MAIDSASTDAGRVKGNTTNTGDFSMLLPFIYDTSSFSDRQVQIVNADTTVSSTSMGGREPPPSNPNSDATDHTEEKGGNNPVGK</sequence>
<reference evidence="2 3" key="1">
    <citation type="submission" date="2017-06" db="EMBL/GenBank/DDBJ databases">
        <title>Comparative genomic analysis of Ambrosia Fusariam Clade fungi.</title>
        <authorList>
            <person name="Stajich J.E."/>
            <person name="Carrillo J."/>
            <person name="Kijimoto T."/>
            <person name="Eskalen A."/>
            <person name="O'Donnell K."/>
            <person name="Kasson M."/>
        </authorList>
    </citation>
    <scope>NUCLEOTIDE SEQUENCE [LARGE SCALE GENOMIC DNA]</scope>
    <source>
        <strain evidence="2 3">NRRL62606</strain>
    </source>
</reference>
<gene>
    <name evidence="2" type="ORF">CEP51_014238</name>
</gene>
<evidence type="ECO:0000313" key="2">
    <source>
        <dbReference type="EMBL" id="RSL57455.1"/>
    </source>
</evidence>
<accession>A0A428PWQ4</accession>
<feature type="region of interest" description="Disordered" evidence="1">
    <location>
        <begin position="47"/>
        <end position="84"/>
    </location>
</feature>
<organism evidence="2 3">
    <name type="scientific">Fusarium floridanum</name>
    <dbReference type="NCBI Taxonomy" id="1325733"/>
    <lineage>
        <taxon>Eukaryota</taxon>
        <taxon>Fungi</taxon>
        <taxon>Dikarya</taxon>
        <taxon>Ascomycota</taxon>
        <taxon>Pezizomycotina</taxon>
        <taxon>Sordariomycetes</taxon>
        <taxon>Hypocreomycetidae</taxon>
        <taxon>Hypocreales</taxon>
        <taxon>Nectriaceae</taxon>
        <taxon>Fusarium</taxon>
        <taxon>Fusarium solani species complex</taxon>
    </lineage>
</organism>